<dbReference type="InterPro" id="IPR027417">
    <property type="entry name" value="P-loop_NTPase"/>
</dbReference>
<evidence type="ECO:0000256" key="8">
    <source>
        <dbReference type="ARBA" id="ARBA00022989"/>
    </source>
</evidence>
<dbReference type="Pfam" id="PF00005">
    <property type="entry name" value="ABC_tran"/>
    <property type="match status" value="1"/>
</dbReference>
<name>A0A3N1GE81_9ACTN</name>
<feature type="domain" description="ABC transporter" evidence="12">
    <location>
        <begin position="347"/>
        <end position="581"/>
    </location>
</feature>
<dbReference type="GO" id="GO:0005524">
    <property type="term" value="F:ATP binding"/>
    <property type="evidence" value="ECO:0007669"/>
    <property type="project" value="UniProtKB-KW"/>
</dbReference>
<accession>A0A3N1GE81</accession>
<dbReference type="InterPro" id="IPR017871">
    <property type="entry name" value="ABC_transporter-like_CS"/>
</dbReference>
<proteinExistence type="inferred from homology"/>
<keyword evidence="3" id="KW-1003">Cell membrane</keyword>
<comment type="caution">
    <text evidence="14">The sequence shown here is derived from an EMBL/GenBank/DDBJ whole genome shotgun (WGS) entry which is preliminary data.</text>
</comment>
<evidence type="ECO:0000256" key="1">
    <source>
        <dbReference type="ARBA" id="ARBA00004429"/>
    </source>
</evidence>
<gene>
    <name evidence="14" type="ORF">EDD30_1321</name>
</gene>
<evidence type="ECO:0000256" key="7">
    <source>
        <dbReference type="ARBA" id="ARBA00022840"/>
    </source>
</evidence>
<dbReference type="PROSITE" id="PS00211">
    <property type="entry name" value="ABC_TRANSPORTER_1"/>
    <property type="match status" value="1"/>
</dbReference>
<evidence type="ECO:0000313" key="15">
    <source>
        <dbReference type="Proteomes" id="UP000271683"/>
    </source>
</evidence>
<dbReference type="Gene3D" id="3.40.50.300">
    <property type="entry name" value="P-loop containing nucleotide triphosphate hydrolases"/>
    <property type="match status" value="1"/>
</dbReference>
<dbReference type="PANTHER" id="PTHR43394">
    <property type="entry name" value="ATP-DEPENDENT PERMEASE MDL1, MITOCHONDRIAL"/>
    <property type="match status" value="1"/>
</dbReference>
<dbReference type="Proteomes" id="UP000271683">
    <property type="component" value="Unassembled WGS sequence"/>
</dbReference>
<keyword evidence="2" id="KW-0813">Transport</keyword>
<evidence type="ECO:0000256" key="10">
    <source>
        <dbReference type="ARBA" id="ARBA00023455"/>
    </source>
</evidence>
<dbReference type="InterPro" id="IPR003439">
    <property type="entry name" value="ABC_transporter-like_ATP-bd"/>
</dbReference>
<evidence type="ECO:0000313" key="14">
    <source>
        <dbReference type="EMBL" id="ROP28557.1"/>
    </source>
</evidence>
<dbReference type="GO" id="GO:0015421">
    <property type="term" value="F:ABC-type oligopeptide transporter activity"/>
    <property type="evidence" value="ECO:0007669"/>
    <property type="project" value="TreeGrafter"/>
</dbReference>
<comment type="subcellular location">
    <subcellularLocation>
        <location evidence="1">Cell inner membrane</location>
        <topology evidence="1">Multi-pass membrane protein</topology>
    </subcellularLocation>
</comment>
<dbReference type="Gene3D" id="1.20.1560.10">
    <property type="entry name" value="ABC transporter type 1, transmembrane domain"/>
    <property type="match status" value="1"/>
</dbReference>
<evidence type="ECO:0000256" key="2">
    <source>
        <dbReference type="ARBA" id="ARBA00022448"/>
    </source>
</evidence>
<feature type="domain" description="ABC transmembrane type-1" evidence="13">
    <location>
        <begin position="19"/>
        <end position="311"/>
    </location>
</feature>
<evidence type="ECO:0000259" key="12">
    <source>
        <dbReference type="PROSITE" id="PS50893"/>
    </source>
</evidence>
<evidence type="ECO:0000256" key="5">
    <source>
        <dbReference type="ARBA" id="ARBA00022692"/>
    </source>
</evidence>
<evidence type="ECO:0000256" key="6">
    <source>
        <dbReference type="ARBA" id="ARBA00022741"/>
    </source>
</evidence>
<dbReference type="Pfam" id="PF00664">
    <property type="entry name" value="ABC_membrane"/>
    <property type="match status" value="1"/>
</dbReference>
<dbReference type="SUPFAM" id="SSF52540">
    <property type="entry name" value="P-loop containing nucleoside triphosphate hydrolases"/>
    <property type="match status" value="1"/>
</dbReference>
<keyword evidence="7 14" id="KW-0067">ATP-binding</keyword>
<evidence type="ECO:0000256" key="11">
    <source>
        <dbReference type="SAM" id="Phobius"/>
    </source>
</evidence>
<dbReference type="InterPro" id="IPR003593">
    <property type="entry name" value="AAA+_ATPase"/>
</dbReference>
<protein>
    <submittedName>
        <fullName evidence="14">ATP-binding cassette subfamily B protein/subfamily B ATP-binding cassette protein MsbA</fullName>
    </submittedName>
</protein>
<evidence type="ECO:0000256" key="3">
    <source>
        <dbReference type="ARBA" id="ARBA00022475"/>
    </source>
</evidence>
<dbReference type="PROSITE" id="PS50929">
    <property type="entry name" value="ABC_TM1F"/>
    <property type="match status" value="1"/>
</dbReference>
<feature type="transmembrane region" description="Helical" evidence="11">
    <location>
        <begin position="250"/>
        <end position="272"/>
    </location>
</feature>
<dbReference type="InterPro" id="IPR039421">
    <property type="entry name" value="Type_1_exporter"/>
</dbReference>
<keyword evidence="4" id="KW-0997">Cell inner membrane</keyword>
<dbReference type="PANTHER" id="PTHR43394:SF1">
    <property type="entry name" value="ATP-BINDING CASSETTE SUB-FAMILY B MEMBER 10, MITOCHONDRIAL"/>
    <property type="match status" value="1"/>
</dbReference>
<dbReference type="FunFam" id="3.40.50.300:FF:000221">
    <property type="entry name" value="Multidrug ABC transporter ATP-binding protein"/>
    <property type="match status" value="1"/>
</dbReference>
<feature type="transmembrane region" description="Helical" evidence="11">
    <location>
        <begin position="62"/>
        <end position="82"/>
    </location>
</feature>
<keyword evidence="8 11" id="KW-1133">Transmembrane helix</keyword>
<dbReference type="GO" id="GO:0016887">
    <property type="term" value="F:ATP hydrolysis activity"/>
    <property type="evidence" value="ECO:0007669"/>
    <property type="project" value="InterPro"/>
</dbReference>
<dbReference type="GO" id="GO:0005886">
    <property type="term" value="C:plasma membrane"/>
    <property type="evidence" value="ECO:0007669"/>
    <property type="project" value="UniProtKB-SubCell"/>
</dbReference>
<dbReference type="PROSITE" id="PS50893">
    <property type="entry name" value="ABC_TRANSPORTER_2"/>
    <property type="match status" value="1"/>
</dbReference>
<keyword evidence="6" id="KW-0547">Nucleotide-binding</keyword>
<organism evidence="14 15">
    <name type="scientific">Couchioplanes caeruleus</name>
    <dbReference type="NCBI Taxonomy" id="56438"/>
    <lineage>
        <taxon>Bacteria</taxon>
        <taxon>Bacillati</taxon>
        <taxon>Actinomycetota</taxon>
        <taxon>Actinomycetes</taxon>
        <taxon>Micromonosporales</taxon>
        <taxon>Micromonosporaceae</taxon>
        <taxon>Couchioplanes</taxon>
    </lineage>
</organism>
<evidence type="ECO:0000256" key="9">
    <source>
        <dbReference type="ARBA" id="ARBA00023136"/>
    </source>
</evidence>
<sequence>MAYALRHRTALAVIALLDVALAAVAAALPWPAKLAVDSALRGEDLPGWAAWLTRVPGLGTPAGMLALLAAASVVLVAARSVLAGVQRVMRRTAGQRMSADLAMDVLDRLQRGSLARRSARPTGDLVQRVLADTRCVDTLALGVLLAVFQAATALTVMAVIMWGLDPLLTVVSLAVGPALLLAARGFAGSMTRNATREADALGDVMTSAERMLSAVPEIQSFTAEERELRRFAACADRQVAAGLRVHRTALLYQLTLGGITAAGTAVVLALAALATLRATLSVGDLIIFTAYVAALYSPLESTAHLGDAVARARAGTRRVVEVLESTQDVPQRHHPVTLPPAGHGSALVFDGVVFGYQPGRPVLHDISLHVEAGETVALVGPTGAGKSTLLSLVPRFFDPWAGHVFHDGVDVRLARLHQLRSRVSVVRQQPLLLPVSVAENIAYGRPDASRRDVEHAARHALADDFIEALPEGYDTVLGEHGSTLSGGQQQRLAIARALLKDAPVLILDEPTAALDPESEAALVTAVARAAAGRTVLVIAHRLSTVRGADRIVVLDAGRIIEHGTHTELLTTGGTYARYHHLNLIGGRGEVR</sequence>
<dbReference type="SUPFAM" id="SSF90123">
    <property type="entry name" value="ABC transporter transmembrane region"/>
    <property type="match status" value="1"/>
</dbReference>
<dbReference type="InterPro" id="IPR036640">
    <property type="entry name" value="ABC1_TM_sf"/>
</dbReference>
<keyword evidence="9 11" id="KW-0472">Membrane</keyword>
<dbReference type="SMART" id="SM00382">
    <property type="entry name" value="AAA"/>
    <property type="match status" value="1"/>
</dbReference>
<comment type="similarity">
    <text evidence="10">Belongs to the ABC transporter superfamily. Siderophore-Fe(3+) uptake transporter (SIUT) (TC 3.A.1.21) family.</text>
</comment>
<dbReference type="AlphaFoldDB" id="A0A3N1GE81"/>
<evidence type="ECO:0000259" key="13">
    <source>
        <dbReference type="PROSITE" id="PS50929"/>
    </source>
</evidence>
<feature type="transmembrane region" description="Helical" evidence="11">
    <location>
        <begin position="167"/>
        <end position="187"/>
    </location>
</feature>
<feature type="transmembrane region" description="Helical" evidence="11">
    <location>
        <begin position="138"/>
        <end position="161"/>
    </location>
</feature>
<keyword evidence="5 11" id="KW-0812">Transmembrane</keyword>
<dbReference type="EMBL" id="RJKL01000001">
    <property type="protein sequence ID" value="ROP28557.1"/>
    <property type="molecule type" value="Genomic_DNA"/>
</dbReference>
<dbReference type="InterPro" id="IPR011527">
    <property type="entry name" value="ABC1_TM_dom"/>
</dbReference>
<evidence type="ECO:0000256" key="4">
    <source>
        <dbReference type="ARBA" id="ARBA00022519"/>
    </source>
</evidence>
<reference evidence="14 15" key="1">
    <citation type="submission" date="2018-11" db="EMBL/GenBank/DDBJ databases">
        <title>Sequencing the genomes of 1000 actinobacteria strains.</title>
        <authorList>
            <person name="Klenk H.-P."/>
        </authorList>
    </citation>
    <scope>NUCLEOTIDE SEQUENCE [LARGE SCALE GENOMIC DNA]</scope>
    <source>
        <strain evidence="14 15">DSM 43634</strain>
    </source>
</reference>